<keyword evidence="1" id="KW-1133">Transmembrane helix</keyword>
<gene>
    <name evidence="3" type="ORF">MELIAE_LOCUS11195</name>
</gene>
<keyword evidence="1" id="KW-0812">Transmembrane</keyword>
<reference evidence="3" key="1">
    <citation type="submission" date="2021-12" db="EMBL/GenBank/DDBJ databases">
        <authorList>
            <person name="King R."/>
        </authorList>
    </citation>
    <scope>NUCLEOTIDE SEQUENCE</scope>
</reference>
<name>A0A9P0FNX1_BRAAE</name>
<keyword evidence="1" id="KW-0472">Membrane</keyword>
<dbReference type="Proteomes" id="UP001154078">
    <property type="component" value="Chromosome 8"/>
</dbReference>
<dbReference type="AlphaFoldDB" id="A0A9P0FNX1"/>
<keyword evidence="4" id="KW-1185">Reference proteome</keyword>
<feature type="chain" id="PRO_5040171622" evidence="2">
    <location>
        <begin position="21"/>
        <end position="751"/>
    </location>
</feature>
<dbReference type="OrthoDB" id="10256829at2759"/>
<evidence type="ECO:0000256" key="1">
    <source>
        <dbReference type="SAM" id="Phobius"/>
    </source>
</evidence>
<organism evidence="3 4">
    <name type="scientific">Brassicogethes aeneus</name>
    <name type="common">Rape pollen beetle</name>
    <name type="synonym">Meligethes aeneus</name>
    <dbReference type="NCBI Taxonomy" id="1431903"/>
    <lineage>
        <taxon>Eukaryota</taxon>
        <taxon>Metazoa</taxon>
        <taxon>Ecdysozoa</taxon>
        <taxon>Arthropoda</taxon>
        <taxon>Hexapoda</taxon>
        <taxon>Insecta</taxon>
        <taxon>Pterygota</taxon>
        <taxon>Neoptera</taxon>
        <taxon>Endopterygota</taxon>
        <taxon>Coleoptera</taxon>
        <taxon>Polyphaga</taxon>
        <taxon>Cucujiformia</taxon>
        <taxon>Nitidulidae</taxon>
        <taxon>Meligethinae</taxon>
        <taxon>Brassicogethes</taxon>
    </lineage>
</organism>
<dbReference type="EMBL" id="OV121139">
    <property type="protein sequence ID" value="CAH0561911.1"/>
    <property type="molecule type" value="Genomic_DNA"/>
</dbReference>
<evidence type="ECO:0000313" key="4">
    <source>
        <dbReference type="Proteomes" id="UP001154078"/>
    </source>
</evidence>
<sequence length="751" mass="82764">MSDYSICIFAAILLISCVHCLKSNTTSSVIADQLRNCYNDTAIPGTLTPKTRSAATLNFFLDVLRELEDINKNTKDGYYISSDIIKRFRQDGIVYTGSGIGIPYTANYNDKNSVLQKKTLDTTERTLLLTGLTQKEQCTLHFLISTTSNGTLRGDESSTCGRSSRYTSRFVRQAELLYVDKESSSCPYQLGVVANKWGAVSVGSLLSGIAAGFKNQEVPELGNSLYANTLSGDLAETCLYNSKEMKGNEYVVGSTEGWDNTLSPKILYNNAKSSKITEFSLTNSRIRGSLDGFYLGSNIPNWRNKYSDIKISQIVDMYYSPRGVFNNSIRACNRKILETSYVSTGVLTNETALALVKLNSKIGAGSITLEEFTAVAANQISKFNSYVASLSDVSCDENDLPLQETATDILIYIDTKWTYKTAEAVVTYILDNIDVNKYNSNYTLINGNTGQVIINSTYRLSHLYEYYNASLHDNSASAFDFNTAVNSAEHLLSNKVTTRNIGGRSTVILFIPNSVPTASEKSFISQRKQILSNTLSSVQFLVLGAGAESDYTDILSNPSKQFAQLYNFDDSNSESIKTNVNKIVDVILNTPREIVNTNCPTSGNNIYAAPVYNVPSQGVSYFRLSPLFFYRGDSSKKLKIREMGTGRLYVCSSMSNDKPSNATDSCTILSSNETYYDLSSYCSGSYESCSSLYLSVEGWEARTMCKECRFPDSIKYQITLENVGCGASSSVALAASLFLVLLSLYNVFISL</sequence>
<proteinExistence type="predicted"/>
<feature type="transmembrane region" description="Helical" evidence="1">
    <location>
        <begin position="731"/>
        <end position="749"/>
    </location>
</feature>
<feature type="signal peptide" evidence="2">
    <location>
        <begin position="1"/>
        <end position="20"/>
    </location>
</feature>
<keyword evidence="2" id="KW-0732">Signal</keyword>
<evidence type="ECO:0000313" key="3">
    <source>
        <dbReference type="EMBL" id="CAH0561911.1"/>
    </source>
</evidence>
<evidence type="ECO:0000256" key="2">
    <source>
        <dbReference type="SAM" id="SignalP"/>
    </source>
</evidence>
<accession>A0A9P0FNX1</accession>
<protein>
    <submittedName>
        <fullName evidence="3">Uncharacterized protein</fullName>
    </submittedName>
</protein>